<protein>
    <submittedName>
        <fullName evidence="2">Uncharacterized protein</fullName>
    </submittedName>
</protein>
<dbReference type="Proteomes" id="UP000299084">
    <property type="component" value="Unassembled WGS sequence"/>
</dbReference>
<accession>A0A5N4D727</accession>
<sequence>MRGAPGNWVGAELALARRKRAQTATTRGPPPAPWPPGDPRTGSPLDPRQSAGDSLYTKGGRERARRHNFLHLREHWAEWGALEERLRNRMMKMTEEDEEGN</sequence>
<evidence type="ECO:0000313" key="3">
    <source>
        <dbReference type="Proteomes" id="UP000299084"/>
    </source>
</evidence>
<dbReference type="STRING" id="9838.ENSCDRP00005006605"/>
<feature type="compositionally biased region" description="Pro residues" evidence="1">
    <location>
        <begin position="28"/>
        <end position="38"/>
    </location>
</feature>
<gene>
    <name evidence="2" type="ORF">Cadr_000017809</name>
</gene>
<proteinExistence type="predicted"/>
<name>A0A5N4D727_CAMDR</name>
<dbReference type="EMBL" id="JWIN03000015">
    <property type="protein sequence ID" value="KAB1266907.1"/>
    <property type="molecule type" value="Genomic_DNA"/>
</dbReference>
<keyword evidence="3" id="KW-1185">Reference proteome</keyword>
<feature type="region of interest" description="Disordered" evidence="1">
    <location>
        <begin position="1"/>
        <end position="60"/>
    </location>
</feature>
<evidence type="ECO:0000313" key="2">
    <source>
        <dbReference type="EMBL" id="KAB1266907.1"/>
    </source>
</evidence>
<evidence type="ECO:0000256" key="1">
    <source>
        <dbReference type="SAM" id="MobiDB-lite"/>
    </source>
</evidence>
<dbReference type="AlphaFoldDB" id="A0A5N4D727"/>
<reference evidence="2 3" key="1">
    <citation type="journal article" date="2019" name="Mol. Ecol. Resour.">
        <title>Improving Illumina assemblies with Hi-C and long reads: an example with the North African dromedary.</title>
        <authorList>
            <person name="Elbers J.P."/>
            <person name="Rogers M.F."/>
            <person name="Perelman P.L."/>
            <person name="Proskuryakova A.A."/>
            <person name="Serdyukova N.A."/>
            <person name="Johnson W.E."/>
            <person name="Horin P."/>
            <person name="Corander J."/>
            <person name="Murphy D."/>
            <person name="Burger P.A."/>
        </authorList>
    </citation>
    <scope>NUCLEOTIDE SEQUENCE [LARGE SCALE GENOMIC DNA]</scope>
    <source>
        <strain evidence="2">Drom800</strain>
        <tissue evidence="2">Blood</tissue>
    </source>
</reference>
<organism evidence="2 3">
    <name type="scientific">Camelus dromedarius</name>
    <name type="common">Dromedary</name>
    <name type="synonym">Arabian camel</name>
    <dbReference type="NCBI Taxonomy" id="9838"/>
    <lineage>
        <taxon>Eukaryota</taxon>
        <taxon>Metazoa</taxon>
        <taxon>Chordata</taxon>
        <taxon>Craniata</taxon>
        <taxon>Vertebrata</taxon>
        <taxon>Euteleostomi</taxon>
        <taxon>Mammalia</taxon>
        <taxon>Eutheria</taxon>
        <taxon>Laurasiatheria</taxon>
        <taxon>Artiodactyla</taxon>
        <taxon>Tylopoda</taxon>
        <taxon>Camelidae</taxon>
        <taxon>Camelus</taxon>
    </lineage>
</organism>
<comment type="caution">
    <text evidence="2">The sequence shown here is derived from an EMBL/GenBank/DDBJ whole genome shotgun (WGS) entry which is preliminary data.</text>
</comment>